<keyword evidence="1" id="KW-1133">Transmembrane helix</keyword>
<evidence type="ECO:0000313" key="2">
    <source>
        <dbReference type="EMBL" id="GGC92721.1"/>
    </source>
</evidence>
<reference evidence="3" key="1">
    <citation type="journal article" date="2019" name="Int. J. Syst. Evol. Microbiol.">
        <title>The Global Catalogue of Microorganisms (GCM) 10K type strain sequencing project: providing services to taxonomists for standard genome sequencing and annotation.</title>
        <authorList>
            <consortium name="The Broad Institute Genomics Platform"/>
            <consortium name="The Broad Institute Genome Sequencing Center for Infectious Disease"/>
            <person name="Wu L."/>
            <person name="Ma J."/>
        </authorList>
    </citation>
    <scope>NUCLEOTIDE SEQUENCE [LARGE SCALE GENOMIC DNA]</scope>
    <source>
        <strain evidence="3">CGMCC 1.15942</strain>
    </source>
</reference>
<name>A0ABQ1P829_9ENTE</name>
<evidence type="ECO:0000256" key="1">
    <source>
        <dbReference type="SAM" id="Phobius"/>
    </source>
</evidence>
<comment type="caution">
    <text evidence="2">The sequence shown here is derived from an EMBL/GenBank/DDBJ whole genome shotgun (WGS) entry which is preliminary data.</text>
</comment>
<accession>A0ABQ1P829</accession>
<evidence type="ECO:0000313" key="3">
    <source>
        <dbReference type="Proteomes" id="UP000630615"/>
    </source>
</evidence>
<proteinExistence type="predicted"/>
<dbReference type="RefSeq" id="WP_088270112.1">
    <property type="nucleotide sequence ID" value="NZ_BMKI01000004.1"/>
</dbReference>
<dbReference type="EMBL" id="BMKI01000004">
    <property type="protein sequence ID" value="GGC92721.1"/>
    <property type="molecule type" value="Genomic_DNA"/>
</dbReference>
<gene>
    <name evidence="2" type="ORF">GCM10011573_22910</name>
</gene>
<feature type="transmembrane region" description="Helical" evidence="1">
    <location>
        <begin position="53"/>
        <end position="71"/>
    </location>
</feature>
<sequence length="110" mass="12993">MKRLISLLNSPYDGRKSQRKFLLVLNSYLAIKLIQLINFLLYSTQIQPAPSNAIQAIHFGLLLFILIWFLAIRPLRSVKRMQWNFFTITLCWKLALLTLKVEQKFKEVIQ</sequence>
<organism evidence="2 3">
    <name type="scientific">Enterococcus wangshanyuanii</name>
    <dbReference type="NCBI Taxonomy" id="2005703"/>
    <lineage>
        <taxon>Bacteria</taxon>
        <taxon>Bacillati</taxon>
        <taxon>Bacillota</taxon>
        <taxon>Bacilli</taxon>
        <taxon>Lactobacillales</taxon>
        <taxon>Enterococcaceae</taxon>
        <taxon>Enterococcus</taxon>
    </lineage>
</organism>
<keyword evidence="1" id="KW-0812">Transmembrane</keyword>
<protein>
    <submittedName>
        <fullName evidence="2">Uncharacterized protein</fullName>
    </submittedName>
</protein>
<dbReference type="Proteomes" id="UP000630615">
    <property type="component" value="Unassembled WGS sequence"/>
</dbReference>
<keyword evidence="3" id="KW-1185">Reference proteome</keyword>
<feature type="transmembrane region" description="Helical" evidence="1">
    <location>
        <begin position="21"/>
        <end position="41"/>
    </location>
</feature>
<keyword evidence="1" id="KW-0472">Membrane</keyword>